<dbReference type="EMBL" id="PKUR01000002">
    <property type="protein sequence ID" value="PLW86413.1"/>
    <property type="molecule type" value="Genomic_DNA"/>
</dbReference>
<gene>
    <name evidence="8" type="ORF">C0029_08310</name>
</gene>
<evidence type="ECO:0000256" key="6">
    <source>
        <dbReference type="SAM" id="SignalP"/>
    </source>
</evidence>
<evidence type="ECO:0000259" key="7">
    <source>
        <dbReference type="PROSITE" id="PS52015"/>
    </source>
</evidence>
<accession>A0AAP8MEP4</accession>
<dbReference type="RefSeq" id="WP_084199023.1">
    <property type="nucleotide sequence ID" value="NZ_BMYL01000002.1"/>
</dbReference>
<keyword evidence="6" id="KW-0732">Signal</keyword>
<dbReference type="GO" id="GO:0016020">
    <property type="term" value="C:membrane"/>
    <property type="evidence" value="ECO:0007669"/>
    <property type="project" value="UniProtKB-SubCell"/>
</dbReference>
<evidence type="ECO:0000256" key="1">
    <source>
        <dbReference type="ARBA" id="ARBA00004167"/>
    </source>
</evidence>
<comment type="caution">
    <text evidence="8">The sequence shown here is derived from an EMBL/GenBank/DDBJ whole genome shotgun (WGS) entry which is preliminary data.</text>
</comment>
<keyword evidence="3" id="KW-1133">Transmembrane helix</keyword>
<name>A0AAP8MEP4_9GAMM</name>
<comment type="subcellular location">
    <subcellularLocation>
        <location evidence="1">Membrane</location>
        <topology evidence="1">Single-pass membrane protein</topology>
    </subcellularLocation>
</comment>
<dbReference type="Pfam" id="PF03544">
    <property type="entry name" value="TonB_C"/>
    <property type="match status" value="1"/>
</dbReference>
<dbReference type="Proteomes" id="UP000235162">
    <property type="component" value="Unassembled WGS sequence"/>
</dbReference>
<protein>
    <submittedName>
        <fullName evidence="8">Energy transducer TonB</fullName>
    </submittedName>
</protein>
<feature type="signal peptide" evidence="6">
    <location>
        <begin position="1"/>
        <end position="24"/>
    </location>
</feature>
<dbReference type="SUPFAM" id="SSF74653">
    <property type="entry name" value="TolA/TonB C-terminal domain"/>
    <property type="match status" value="1"/>
</dbReference>
<dbReference type="KEGG" id="hja:BST95_09270"/>
<dbReference type="InterPro" id="IPR006260">
    <property type="entry name" value="TonB/TolA_C"/>
</dbReference>
<evidence type="ECO:0000256" key="4">
    <source>
        <dbReference type="ARBA" id="ARBA00023136"/>
    </source>
</evidence>
<proteinExistence type="predicted"/>
<evidence type="ECO:0000313" key="9">
    <source>
        <dbReference type="Proteomes" id="UP000235162"/>
    </source>
</evidence>
<dbReference type="PROSITE" id="PS52015">
    <property type="entry name" value="TONB_CTD"/>
    <property type="match status" value="1"/>
</dbReference>
<dbReference type="GO" id="GO:0055085">
    <property type="term" value="P:transmembrane transport"/>
    <property type="evidence" value="ECO:0007669"/>
    <property type="project" value="InterPro"/>
</dbReference>
<sequence>MRRMRAFGLLVFCLLLLLTSASRAQDSLVLSGLSVYTDTARDIYLAGLFSSRGVTPSADSDSAMAMEYRIETRRISTRGYFGTLLLQAEMGSEQRTPGTVIEVIEQIKARVQGSFLRGDSIVIRRDDEGNTQFALNGTSLLVATGTETFDFFVQGWLGSNASSLLRDRLLANEMDAALAERFDALLPSAERVETVAAWGKTGSSSRKDTDESKLNLAEAIVQTDTTSGVKFDLIIEPPAASIPEPEPERAVPVSMPAPALSPVGTPIEPVIVTSAQFDTSQAKPTVEVTRATSANQTITTELEPSTSADSAERVSDDREYQRELSDYMALTVQKVFTNVEYPRRALKRQLQGEVSIVASVSADGTLFDTFIENSSGYPMLDRAAVRAVEKAAPFPQLSRVALEEFATAGGGSYELPIPINFAIRDNR</sequence>
<keyword evidence="9" id="KW-1185">Reference proteome</keyword>
<feature type="region of interest" description="Disordered" evidence="5">
    <location>
        <begin position="293"/>
        <end position="317"/>
    </location>
</feature>
<evidence type="ECO:0000256" key="5">
    <source>
        <dbReference type="SAM" id="MobiDB-lite"/>
    </source>
</evidence>
<reference evidence="8 9" key="1">
    <citation type="submission" date="2018-01" db="EMBL/GenBank/DDBJ databases">
        <title>The draft genome sequence of Halioglobus japonicus S1-36.</title>
        <authorList>
            <person name="Du Z.-J."/>
            <person name="Shi M.-J."/>
        </authorList>
    </citation>
    <scope>NUCLEOTIDE SEQUENCE [LARGE SCALE GENOMIC DNA]</scope>
    <source>
        <strain evidence="8 9">S1-36</strain>
    </source>
</reference>
<dbReference type="NCBIfam" id="TIGR01352">
    <property type="entry name" value="tonB_Cterm"/>
    <property type="match status" value="1"/>
</dbReference>
<keyword evidence="4" id="KW-0472">Membrane</keyword>
<feature type="compositionally biased region" description="Polar residues" evidence="5">
    <location>
        <begin position="293"/>
        <end position="309"/>
    </location>
</feature>
<feature type="domain" description="TonB C-terminal" evidence="7">
    <location>
        <begin position="326"/>
        <end position="427"/>
    </location>
</feature>
<evidence type="ECO:0000256" key="3">
    <source>
        <dbReference type="ARBA" id="ARBA00022989"/>
    </source>
</evidence>
<dbReference type="AlphaFoldDB" id="A0AAP8MEP4"/>
<dbReference type="Gene3D" id="3.30.1150.10">
    <property type="match status" value="1"/>
</dbReference>
<keyword evidence="2" id="KW-0812">Transmembrane</keyword>
<feature type="chain" id="PRO_5042874496" evidence="6">
    <location>
        <begin position="25"/>
        <end position="427"/>
    </location>
</feature>
<evidence type="ECO:0000256" key="2">
    <source>
        <dbReference type="ARBA" id="ARBA00022692"/>
    </source>
</evidence>
<organism evidence="8 9">
    <name type="scientific">Halioglobus japonicus</name>
    <dbReference type="NCBI Taxonomy" id="930805"/>
    <lineage>
        <taxon>Bacteria</taxon>
        <taxon>Pseudomonadati</taxon>
        <taxon>Pseudomonadota</taxon>
        <taxon>Gammaproteobacteria</taxon>
        <taxon>Cellvibrionales</taxon>
        <taxon>Halieaceae</taxon>
        <taxon>Halioglobus</taxon>
    </lineage>
</organism>
<dbReference type="InterPro" id="IPR037682">
    <property type="entry name" value="TonB_C"/>
</dbReference>
<evidence type="ECO:0000313" key="8">
    <source>
        <dbReference type="EMBL" id="PLW86413.1"/>
    </source>
</evidence>